<name>A0A7T3RBS7_9SPIR</name>
<dbReference type="InterPro" id="IPR029052">
    <property type="entry name" value="Metallo-depent_PP-like"/>
</dbReference>
<dbReference type="EMBL" id="CP064936">
    <property type="protein sequence ID" value="QQA00186.1"/>
    <property type="molecule type" value="Genomic_DNA"/>
</dbReference>
<dbReference type="KEGG" id="tper:IWA51_07820"/>
<reference evidence="2 3" key="1">
    <citation type="submission" date="2020-11" db="EMBL/GenBank/DDBJ databases">
        <title>Treponema Peruensis nv. sp., first commensal Treponema isolated from human feces.</title>
        <authorList>
            <person name="Belkhou C."/>
            <person name="Raes J."/>
        </authorList>
    </citation>
    <scope>NUCLEOTIDE SEQUENCE [LARGE SCALE GENOMIC DNA]</scope>
    <source>
        <strain evidence="2 3">RCC2812</strain>
    </source>
</reference>
<gene>
    <name evidence="2" type="ORF">IWA51_07820</name>
</gene>
<organism evidence="2 3">
    <name type="scientific">Treponema peruense</name>
    <dbReference type="NCBI Taxonomy" id="2787628"/>
    <lineage>
        <taxon>Bacteria</taxon>
        <taxon>Pseudomonadati</taxon>
        <taxon>Spirochaetota</taxon>
        <taxon>Spirochaetia</taxon>
        <taxon>Spirochaetales</taxon>
        <taxon>Treponemataceae</taxon>
        <taxon>Treponema</taxon>
    </lineage>
</organism>
<dbReference type="Pfam" id="PF00149">
    <property type="entry name" value="Metallophos"/>
    <property type="match status" value="1"/>
</dbReference>
<sequence length="253" mass="29119">MRILCVSDQIDPLVYSSQVKERYKDVDAVFAAGDLSLEYVDYIVTTMGKPTYFVFGNHNLKEFKFYKKGTHTENFYENPITQIQNHGHGADYAGNKVIRCRHLGFKTPAGKTTPLLIAGVSGSLKYNNGLAQYTEFQMFRQLLEMVPALLWNKIRYGRYCDIFLTHASPRHIHDREDQCHKGFECYNWFIKKFKPALMIHGHIHLYDLQAKRVTKTGETTVVNAYSHLVLDLSMDFDSKGEKIGSDVSIHPDR</sequence>
<feature type="domain" description="Calcineurin-like phosphoesterase" evidence="1">
    <location>
        <begin position="1"/>
        <end position="205"/>
    </location>
</feature>
<dbReference type="AlphaFoldDB" id="A0A7T3RBS7"/>
<keyword evidence="3" id="KW-1185">Reference proteome</keyword>
<accession>A0A7T3RBS7</accession>
<protein>
    <submittedName>
        <fullName evidence="2">Metallophosphoesterase</fullName>
    </submittedName>
</protein>
<dbReference type="Proteomes" id="UP000595224">
    <property type="component" value="Chromosome"/>
</dbReference>
<evidence type="ECO:0000313" key="3">
    <source>
        <dbReference type="Proteomes" id="UP000595224"/>
    </source>
</evidence>
<dbReference type="Gene3D" id="3.60.21.10">
    <property type="match status" value="1"/>
</dbReference>
<dbReference type="InterPro" id="IPR004843">
    <property type="entry name" value="Calcineurin-like_PHP"/>
</dbReference>
<evidence type="ECO:0000313" key="2">
    <source>
        <dbReference type="EMBL" id="QQA00186.1"/>
    </source>
</evidence>
<evidence type="ECO:0000259" key="1">
    <source>
        <dbReference type="Pfam" id="PF00149"/>
    </source>
</evidence>
<dbReference type="SUPFAM" id="SSF56300">
    <property type="entry name" value="Metallo-dependent phosphatases"/>
    <property type="match status" value="1"/>
</dbReference>
<dbReference type="RefSeq" id="WP_177528910.1">
    <property type="nucleotide sequence ID" value="NZ_CBCSHE010000001.1"/>
</dbReference>
<proteinExistence type="predicted"/>
<dbReference type="GO" id="GO:0016787">
    <property type="term" value="F:hydrolase activity"/>
    <property type="evidence" value="ECO:0007669"/>
    <property type="project" value="InterPro"/>
</dbReference>